<evidence type="ECO:0000256" key="1">
    <source>
        <dbReference type="SAM" id="MobiDB-lite"/>
    </source>
</evidence>
<feature type="compositionally biased region" description="Low complexity" evidence="1">
    <location>
        <begin position="113"/>
        <end position="126"/>
    </location>
</feature>
<gene>
    <name evidence="2" type="ORF">Esi_0523_0005</name>
</gene>
<reference evidence="2 3" key="1">
    <citation type="journal article" date="2010" name="Nature">
        <title>The Ectocarpus genome and the independent evolution of multicellularity in brown algae.</title>
        <authorList>
            <person name="Cock J.M."/>
            <person name="Sterck L."/>
            <person name="Rouze P."/>
            <person name="Scornet D."/>
            <person name="Allen A.E."/>
            <person name="Amoutzias G."/>
            <person name="Anthouard V."/>
            <person name="Artiguenave F."/>
            <person name="Aury J.M."/>
            <person name="Badger J.H."/>
            <person name="Beszteri B."/>
            <person name="Billiau K."/>
            <person name="Bonnet E."/>
            <person name="Bothwell J.H."/>
            <person name="Bowler C."/>
            <person name="Boyen C."/>
            <person name="Brownlee C."/>
            <person name="Carrano C.J."/>
            <person name="Charrier B."/>
            <person name="Cho G.Y."/>
            <person name="Coelho S.M."/>
            <person name="Collen J."/>
            <person name="Corre E."/>
            <person name="Da Silva C."/>
            <person name="Delage L."/>
            <person name="Delaroque N."/>
            <person name="Dittami S.M."/>
            <person name="Doulbeau S."/>
            <person name="Elias M."/>
            <person name="Farnham G."/>
            <person name="Gachon C.M."/>
            <person name="Gschloessl B."/>
            <person name="Heesch S."/>
            <person name="Jabbari K."/>
            <person name="Jubin C."/>
            <person name="Kawai H."/>
            <person name="Kimura K."/>
            <person name="Kloareg B."/>
            <person name="Kupper F.C."/>
            <person name="Lang D."/>
            <person name="Le Bail A."/>
            <person name="Leblanc C."/>
            <person name="Lerouge P."/>
            <person name="Lohr M."/>
            <person name="Lopez P.J."/>
            <person name="Martens C."/>
            <person name="Maumus F."/>
            <person name="Michel G."/>
            <person name="Miranda-Saavedra D."/>
            <person name="Morales J."/>
            <person name="Moreau H."/>
            <person name="Motomura T."/>
            <person name="Nagasato C."/>
            <person name="Napoli C.A."/>
            <person name="Nelson D.R."/>
            <person name="Nyvall-Collen P."/>
            <person name="Peters A.F."/>
            <person name="Pommier C."/>
            <person name="Potin P."/>
            <person name="Poulain J."/>
            <person name="Quesneville H."/>
            <person name="Read B."/>
            <person name="Rensing S.A."/>
            <person name="Ritter A."/>
            <person name="Rousvoal S."/>
            <person name="Samanta M."/>
            <person name="Samson G."/>
            <person name="Schroeder D.C."/>
            <person name="Segurens B."/>
            <person name="Strittmatter M."/>
            <person name="Tonon T."/>
            <person name="Tregear J.W."/>
            <person name="Valentin K."/>
            <person name="von Dassow P."/>
            <person name="Yamagishi T."/>
            <person name="Van de Peer Y."/>
            <person name="Wincker P."/>
        </authorList>
    </citation>
    <scope>NUCLEOTIDE SEQUENCE [LARGE SCALE GENOMIC DNA]</scope>
    <source>
        <strain evidence="3">Ec32 / CCAP1310/4</strain>
    </source>
</reference>
<protein>
    <submittedName>
        <fullName evidence="2">Uncharacterized protein</fullName>
    </submittedName>
</protein>
<dbReference type="AlphaFoldDB" id="D7G3R6"/>
<proteinExistence type="predicted"/>
<name>D7G3R6_ECTSI</name>
<organism evidence="2 3">
    <name type="scientific">Ectocarpus siliculosus</name>
    <name type="common">Brown alga</name>
    <name type="synonym">Conferva siliculosa</name>
    <dbReference type="NCBI Taxonomy" id="2880"/>
    <lineage>
        <taxon>Eukaryota</taxon>
        <taxon>Sar</taxon>
        <taxon>Stramenopiles</taxon>
        <taxon>Ochrophyta</taxon>
        <taxon>PX clade</taxon>
        <taxon>Phaeophyceae</taxon>
        <taxon>Ectocarpales</taxon>
        <taxon>Ectocarpaceae</taxon>
        <taxon>Ectocarpus</taxon>
    </lineage>
</organism>
<sequence>MVNMIEETPMNATALLLQTRTSSTDSSVSPKPRWSKGAPPTCENTEPNKPAPAAPVSSTSSCDDDERSPNTTKLLLESHTSTDGHISPKPRWTRGNPNTEPDTGADGDKLDESSSSSSTTATVASSEDGREEPLPTSLRPGGRSSNASGSSCGDRKWYMAWRWLLEDEAASEPRLQRPTEADPAVLPKLMDAERQLLCRNVELRLLEVGRHSTDIPALVEEYLRFMFLRKRLEGMLTLDPSPLVDVVWQAHITSDREYAAFCERTFGGEGLECGVPHREVDASQPMLYENTVGAYEHFFGAVAPFECWPAPAVVVGGACTALDGKGEEEEAPVDVSGRRTAFVRTEERKVHFAEED</sequence>
<keyword evidence="3" id="KW-1185">Reference proteome</keyword>
<dbReference type="InParanoid" id="D7G3R6"/>
<feature type="region of interest" description="Disordered" evidence="1">
    <location>
        <begin position="1"/>
        <end position="152"/>
    </location>
</feature>
<evidence type="ECO:0000313" key="3">
    <source>
        <dbReference type="Proteomes" id="UP000002630"/>
    </source>
</evidence>
<feature type="compositionally biased region" description="Polar residues" evidence="1">
    <location>
        <begin position="69"/>
        <end position="84"/>
    </location>
</feature>
<dbReference type="Proteomes" id="UP000002630">
    <property type="component" value="Linkage Group LG09"/>
</dbReference>
<evidence type="ECO:0000313" key="2">
    <source>
        <dbReference type="EMBL" id="CBJ33593.1"/>
    </source>
</evidence>
<dbReference type="OrthoDB" id="10319049at2759"/>
<dbReference type="EMBL" id="FN649734">
    <property type="protein sequence ID" value="CBJ33593.1"/>
    <property type="molecule type" value="Genomic_DNA"/>
</dbReference>
<accession>D7G3R6</accession>
<feature type="compositionally biased region" description="Polar residues" evidence="1">
    <location>
        <begin position="16"/>
        <end position="29"/>
    </location>
</feature>
<dbReference type="EMBL" id="FN648734">
    <property type="protein sequence ID" value="CBJ33593.1"/>
    <property type="molecule type" value="Genomic_DNA"/>
</dbReference>